<dbReference type="EMBL" id="JBHUOM010000013">
    <property type="protein sequence ID" value="MFD2935351.1"/>
    <property type="molecule type" value="Genomic_DNA"/>
</dbReference>
<sequence>MNRFFFLSWLSFLLGCQPNQVQISNLYSQQSASQLSGSYQIQYQVVKGDTVWSTKSGSNKLGYVSMASQVIYQGDNKIKIVITPEFSPRNGNTEQTQYTYSGGTYAALTPTSMPNEYSYVDNDQELKINLKSYYLRQDGGSYGEVITFATR</sequence>
<name>A0ABW6AJ57_9BACT</name>
<dbReference type="Proteomes" id="UP001597512">
    <property type="component" value="Unassembled WGS sequence"/>
</dbReference>
<evidence type="ECO:0000313" key="1">
    <source>
        <dbReference type="EMBL" id="MFD2935351.1"/>
    </source>
</evidence>
<evidence type="ECO:0008006" key="3">
    <source>
        <dbReference type="Google" id="ProtNLM"/>
    </source>
</evidence>
<dbReference type="PROSITE" id="PS51257">
    <property type="entry name" value="PROKAR_LIPOPROTEIN"/>
    <property type="match status" value="1"/>
</dbReference>
<accession>A0ABW6AJ57</accession>
<comment type="caution">
    <text evidence="1">The sequence shown here is derived from an EMBL/GenBank/DDBJ whole genome shotgun (WGS) entry which is preliminary data.</text>
</comment>
<dbReference type="RefSeq" id="WP_381503131.1">
    <property type="nucleotide sequence ID" value="NZ_JBHUOM010000013.1"/>
</dbReference>
<organism evidence="1 2">
    <name type="scientific">Spirosoma flavum</name>
    <dbReference type="NCBI Taxonomy" id="2048557"/>
    <lineage>
        <taxon>Bacteria</taxon>
        <taxon>Pseudomonadati</taxon>
        <taxon>Bacteroidota</taxon>
        <taxon>Cytophagia</taxon>
        <taxon>Cytophagales</taxon>
        <taxon>Cytophagaceae</taxon>
        <taxon>Spirosoma</taxon>
    </lineage>
</organism>
<evidence type="ECO:0000313" key="2">
    <source>
        <dbReference type="Proteomes" id="UP001597512"/>
    </source>
</evidence>
<reference evidence="2" key="1">
    <citation type="journal article" date="2019" name="Int. J. Syst. Evol. Microbiol.">
        <title>The Global Catalogue of Microorganisms (GCM) 10K type strain sequencing project: providing services to taxonomists for standard genome sequencing and annotation.</title>
        <authorList>
            <consortium name="The Broad Institute Genomics Platform"/>
            <consortium name="The Broad Institute Genome Sequencing Center for Infectious Disease"/>
            <person name="Wu L."/>
            <person name="Ma J."/>
        </authorList>
    </citation>
    <scope>NUCLEOTIDE SEQUENCE [LARGE SCALE GENOMIC DNA]</scope>
    <source>
        <strain evidence="2">KCTC 52490</strain>
    </source>
</reference>
<gene>
    <name evidence="1" type="ORF">ACFS25_16310</name>
</gene>
<protein>
    <recommendedName>
        <fullName evidence="3">Lipoprotein</fullName>
    </recommendedName>
</protein>
<keyword evidence="2" id="KW-1185">Reference proteome</keyword>
<proteinExistence type="predicted"/>